<feature type="region of interest" description="Disordered" evidence="5">
    <location>
        <begin position="28"/>
        <end position="49"/>
    </location>
</feature>
<dbReference type="PIRSF" id="PIRSF002741">
    <property type="entry name" value="MppA"/>
    <property type="match status" value="1"/>
</dbReference>
<evidence type="ECO:0000256" key="6">
    <source>
        <dbReference type="SAM" id="SignalP"/>
    </source>
</evidence>
<dbReference type="InterPro" id="IPR000914">
    <property type="entry name" value="SBP_5_dom"/>
</dbReference>
<dbReference type="Proteomes" id="UP000737402">
    <property type="component" value="Unassembled WGS sequence"/>
</dbReference>
<evidence type="ECO:0000256" key="5">
    <source>
        <dbReference type="SAM" id="MobiDB-lite"/>
    </source>
</evidence>
<dbReference type="EMBL" id="JAFBED010000005">
    <property type="protein sequence ID" value="MBM7620632.1"/>
    <property type="molecule type" value="Genomic_DNA"/>
</dbReference>
<keyword evidence="3" id="KW-0813">Transport</keyword>
<dbReference type="Gene3D" id="3.90.76.10">
    <property type="entry name" value="Dipeptide-binding Protein, Domain 1"/>
    <property type="match status" value="1"/>
</dbReference>
<evidence type="ECO:0000256" key="4">
    <source>
        <dbReference type="ARBA" id="ARBA00022729"/>
    </source>
</evidence>
<sequence length="564" mass="63285">MKKSKFLLLLALSLVLSVFLAACGGGNSSQNNSGKGEGQPPAGEGEATGPQVLNVLDSAEIPTMDTVKGTDAVAFNVMNNVFEGLYRLSENDEVVEGIAKEHKASEDGLVYTFTLREDAVWSNGDPVTAKDFVYGWQRAVDPTVGSEYGPYMMNGKIKNAEKVSAGELPLEELGVKALDDYTLEVTLEQPVAYFESLMTFPTFFPQHQGFVEEQGENYALEAENLVYNGPFVLSKWEHEVGWTMTKNDKYWDKDTVKLDEINVKVVKEVSTGVNLYTAKQIDISPGLTSEFVDLYKEDPNLIQYLEPTIFWFKMNQTKNEALANVNIRKALSMAFNKEDLAKVVLNNGSVPANFSVPVEFVQHPESGDDFRDKFGDFNKFDAEKAKEFWEKGLEELGTDAVTIEILGGDTETAKNMQQYLQNQFETNLPGLTIELKEVPFAQRLDLDSAMDYDMQLAGWGPDYLDAISFANLWITDGGNNKMGYSNPEYDKLLNDVMTTYANDPVKRFEAMQEAERILLEEDAAIAPIYQRGTTRLWQPYVQNVYKHNFGPDFSYKWAYISGKE</sequence>
<dbReference type="Gene3D" id="3.10.105.10">
    <property type="entry name" value="Dipeptide-binding Protein, Domain 3"/>
    <property type="match status" value="1"/>
</dbReference>
<evidence type="ECO:0000256" key="1">
    <source>
        <dbReference type="ARBA" id="ARBA00004196"/>
    </source>
</evidence>
<dbReference type="PANTHER" id="PTHR30290:SF10">
    <property type="entry name" value="PERIPLASMIC OLIGOPEPTIDE-BINDING PROTEIN-RELATED"/>
    <property type="match status" value="1"/>
</dbReference>
<dbReference type="Pfam" id="PF00496">
    <property type="entry name" value="SBP_bac_5"/>
    <property type="match status" value="1"/>
</dbReference>
<dbReference type="InterPro" id="IPR039424">
    <property type="entry name" value="SBP_5"/>
</dbReference>
<dbReference type="RefSeq" id="WP_204416551.1">
    <property type="nucleotide sequence ID" value="NZ_JAFBED010000005.1"/>
</dbReference>
<dbReference type="CDD" id="cd08504">
    <property type="entry name" value="PBP2_OppA"/>
    <property type="match status" value="1"/>
</dbReference>
<accession>A0ABS2P118</accession>
<comment type="subcellular location">
    <subcellularLocation>
        <location evidence="1">Cell envelope</location>
    </subcellularLocation>
</comment>
<evidence type="ECO:0000256" key="2">
    <source>
        <dbReference type="ARBA" id="ARBA00005695"/>
    </source>
</evidence>
<feature type="signal peptide" evidence="6">
    <location>
        <begin position="1"/>
        <end position="21"/>
    </location>
</feature>
<organism evidence="8 9">
    <name type="scientific">Sutcliffiella tianshenii</name>
    <dbReference type="NCBI Taxonomy" id="1463404"/>
    <lineage>
        <taxon>Bacteria</taxon>
        <taxon>Bacillati</taxon>
        <taxon>Bacillota</taxon>
        <taxon>Bacilli</taxon>
        <taxon>Bacillales</taxon>
        <taxon>Bacillaceae</taxon>
        <taxon>Sutcliffiella</taxon>
    </lineage>
</organism>
<feature type="domain" description="Solute-binding protein family 5" evidence="7">
    <location>
        <begin position="93"/>
        <end position="480"/>
    </location>
</feature>
<evidence type="ECO:0000313" key="8">
    <source>
        <dbReference type="EMBL" id="MBM7620632.1"/>
    </source>
</evidence>
<comment type="similarity">
    <text evidence="2">Belongs to the bacterial solute-binding protein 5 family.</text>
</comment>
<keyword evidence="9" id="KW-1185">Reference proteome</keyword>
<reference evidence="8 9" key="1">
    <citation type="submission" date="2021-01" db="EMBL/GenBank/DDBJ databases">
        <title>Genomic Encyclopedia of Type Strains, Phase IV (KMG-IV): sequencing the most valuable type-strain genomes for metagenomic binning, comparative biology and taxonomic classification.</title>
        <authorList>
            <person name="Goeker M."/>
        </authorList>
    </citation>
    <scope>NUCLEOTIDE SEQUENCE [LARGE SCALE GENOMIC DNA]</scope>
    <source>
        <strain evidence="8 9">DSM 25879</strain>
    </source>
</reference>
<evidence type="ECO:0000313" key="9">
    <source>
        <dbReference type="Proteomes" id="UP000737402"/>
    </source>
</evidence>
<name>A0ABS2P118_9BACI</name>
<dbReference type="PANTHER" id="PTHR30290">
    <property type="entry name" value="PERIPLASMIC BINDING COMPONENT OF ABC TRANSPORTER"/>
    <property type="match status" value="1"/>
</dbReference>
<dbReference type="SUPFAM" id="SSF53850">
    <property type="entry name" value="Periplasmic binding protein-like II"/>
    <property type="match status" value="1"/>
</dbReference>
<evidence type="ECO:0000259" key="7">
    <source>
        <dbReference type="Pfam" id="PF00496"/>
    </source>
</evidence>
<evidence type="ECO:0000256" key="3">
    <source>
        <dbReference type="ARBA" id="ARBA00022448"/>
    </source>
</evidence>
<dbReference type="InterPro" id="IPR030678">
    <property type="entry name" value="Peptide/Ni-bd"/>
</dbReference>
<dbReference type="PROSITE" id="PS51257">
    <property type="entry name" value="PROKAR_LIPOPROTEIN"/>
    <property type="match status" value="1"/>
</dbReference>
<dbReference type="Gene3D" id="3.40.190.10">
    <property type="entry name" value="Periplasmic binding protein-like II"/>
    <property type="match status" value="1"/>
</dbReference>
<feature type="chain" id="PRO_5045991853" evidence="6">
    <location>
        <begin position="22"/>
        <end position="564"/>
    </location>
</feature>
<comment type="caution">
    <text evidence="8">The sequence shown here is derived from an EMBL/GenBank/DDBJ whole genome shotgun (WGS) entry which is preliminary data.</text>
</comment>
<keyword evidence="4 6" id="KW-0732">Signal</keyword>
<protein>
    <submittedName>
        <fullName evidence="8">Oligopeptide transport system substrate-binding protein</fullName>
    </submittedName>
</protein>
<proteinExistence type="inferred from homology"/>
<gene>
    <name evidence="8" type="ORF">JOC95_002487</name>
</gene>